<evidence type="ECO:0000313" key="8">
    <source>
        <dbReference type="EMBL" id="NMN00955.1"/>
    </source>
</evidence>
<keyword evidence="2 6" id="KW-0378">Hydrolase</keyword>
<feature type="site" description="Important for catalytic activity, responsible for pKa modulation of the active site Glu and correct orientation of both the proton donor and substrate" evidence="5">
    <location>
        <position position="135"/>
    </location>
</feature>
<feature type="active site" description="Proton donor" evidence="4">
    <location>
        <position position="195"/>
    </location>
</feature>
<dbReference type="RefSeq" id="WP_169276040.1">
    <property type="nucleotide sequence ID" value="NZ_JAAIIH010000013.1"/>
</dbReference>
<dbReference type="InterPro" id="IPR041542">
    <property type="entry name" value="GH43_C2"/>
</dbReference>
<evidence type="ECO:0000313" key="9">
    <source>
        <dbReference type="Proteomes" id="UP000588277"/>
    </source>
</evidence>
<accession>A0A7Y0I059</accession>
<dbReference type="Pfam" id="PF04616">
    <property type="entry name" value="Glyco_hydro_43"/>
    <property type="match status" value="1"/>
</dbReference>
<sequence>MSAQTPDDPVIVNPILRGFNPDPNIVFDGERYLIAVSTFEWMPAVRIYSSTDLVRWRYETSALGAPGSLDLSGNGDNCSVWAPSMTYRNGVYHLIYTDVKAFRGPFADQNNYVVTARDIHGPWSEPAYVNGSGFDPSLFFDDDGRLYVVNALWDWRVETKNKSDGIALTELDPSTFAPVGEPVRIYAGTEARMTEAPQLYKRDGWYYLMTAEGGTGLGHQVTVARSRAVTGPYETDPATPLLTSSRNPELDLQCSGHASLVETPDGEWYLAHLSTRPLSGNHPILGRETALQRVEWTDDGWLRLAGGGYLPRDVVPAPRAARTSGAAPAAESRAFRDPLTQGPLDFARWNTLRALPDRSWLTFSERGMTIRGGMSPRSDFDQHVVGTRQTDFAVRAGVTMDYAPTNLFQMAGLMLYLNTGRYLFMAVMRDGGRTVARLIGCEAGDRTPLLWDPVPVEGSTFRLGVDVDHDRATFTIRERVGGGGSAGGDAACGAHEPFGAPRVVASDVDVSFLSVGFTGNFIAVDCVDMNRRNASAATFRDFVYDPDEMSVCGRKGTL</sequence>
<proteinExistence type="inferred from homology"/>
<evidence type="ECO:0000256" key="5">
    <source>
        <dbReference type="PIRSR" id="PIRSR606710-2"/>
    </source>
</evidence>
<dbReference type="Pfam" id="PF17851">
    <property type="entry name" value="GH43_C2"/>
    <property type="match status" value="1"/>
</dbReference>
<comment type="similarity">
    <text evidence="1 6">Belongs to the glycosyl hydrolase 43 family.</text>
</comment>
<evidence type="ECO:0000256" key="1">
    <source>
        <dbReference type="ARBA" id="ARBA00009865"/>
    </source>
</evidence>
<evidence type="ECO:0000256" key="4">
    <source>
        <dbReference type="PIRSR" id="PIRSR606710-1"/>
    </source>
</evidence>
<evidence type="ECO:0000256" key="3">
    <source>
        <dbReference type="ARBA" id="ARBA00023295"/>
    </source>
</evidence>
<gene>
    <name evidence="8" type="ORF">G1C96_1537</name>
</gene>
<dbReference type="InterPro" id="IPR013320">
    <property type="entry name" value="ConA-like_dom_sf"/>
</dbReference>
<feature type="domain" description="Beta-xylosidase C-terminal Concanavalin A-like" evidence="7">
    <location>
        <begin position="348"/>
        <end position="544"/>
    </location>
</feature>
<comment type="caution">
    <text evidence="8">The sequence shown here is derived from an EMBL/GenBank/DDBJ whole genome shotgun (WGS) entry which is preliminary data.</text>
</comment>
<dbReference type="EMBL" id="JAAIIH010000013">
    <property type="protein sequence ID" value="NMN00955.1"/>
    <property type="molecule type" value="Genomic_DNA"/>
</dbReference>
<dbReference type="CDD" id="cd09000">
    <property type="entry name" value="GH43_SXA-like"/>
    <property type="match status" value="1"/>
</dbReference>
<dbReference type="InterPro" id="IPR023296">
    <property type="entry name" value="Glyco_hydro_beta-prop_sf"/>
</dbReference>
<feature type="active site" description="Proton acceptor" evidence="4">
    <location>
        <position position="22"/>
    </location>
</feature>
<dbReference type="Gene3D" id="2.60.120.200">
    <property type="match status" value="1"/>
</dbReference>
<dbReference type="Proteomes" id="UP000588277">
    <property type="component" value="Unassembled WGS sequence"/>
</dbReference>
<evidence type="ECO:0000256" key="2">
    <source>
        <dbReference type="ARBA" id="ARBA00022801"/>
    </source>
</evidence>
<organism evidence="8 9">
    <name type="scientific">Bifidobacterium moraviense</name>
    <dbReference type="NCBI Taxonomy" id="2675323"/>
    <lineage>
        <taxon>Bacteria</taxon>
        <taxon>Bacillati</taxon>
        <taxon>Actinomycetota</taxon>
        <taxon>Actinomycetes</taxon>
        <taxon>Bifidobacteriales</taxon>
        <taxon>Bifidobacteriaceae</taxon>
        <taxon>Bifidobacterium</taxon>
    </lineage>
</organism>
<dbReference type="InterPro" id="IPR006710">
    <property type="entry name" value="Glyco_hydro_43"/>
</dbReference>
<dbReference type="InterPro" id="IPR051795">
    <property type="entry name" value="Glycosyl_Hydrlase_43"/>
</dbReference>
<dbReference type="GO" id="GO:0004553">
    <property type="term" value="F:hydrolase activity, hydrolyzing O-glycosyl compounds"/>
    <property type="evidence" value="ECO:0007669"/>
    <property type="project" value="InterPro"/>
</dbReference>
<dbReference type="GO" id="GO:0005975">
    <property type="term" value="P:carbohydrate metabolic process"/>
    <property type="evidence" value="ECO:0007669"/>
    <property type="project" value="InterPro"/>
</dbReference>
<dbReference type="Gene3D" id="2.115.10.20">
    <property type="entry name" value="Glycosyl hydrolase domain, family 43"/>
    <property type="match status" value="1"/>
</dbReference>
<evidence type="ECO:0000256" key="6">
    <source>
        <dbReference type="RuleBase" id="RU361187"/>
    </source>
</evidence>
<keyword evidence="3 6" id="KW-0326">Glycosidase</keyword>
<dbReference type="PANTHER" id="PTHR42812:SF12">
    <property type="entry name" value="BETA-XYLOSIDASE-RELATED"/>
    <property type="match status" value="1"/>
</dbReference>
<dbReference type="SUPFAM" id="SSF49899">
    <property type="entry name" value="Concanavalin A-like lectins/glucanases"/>
    <property type="match status" value="1"/>
</dbReference>
<reference evidence="8 9" key="1">
    <citation type="submission" date="2020-02" db="EMBL/GenBank/DDBJ databases">
        <title>Characterization of phylogenetic diversity of novel bifidobacterial species isolated in Czech ZOOs.</title>
        <authorList>
            <person name="Lugli G.A."/>
            <person name="Vera N.B."/>
            <person name="Ventura M."/>
        </authorList>
    </citation>
    <scope>NUCLEOTIDE SEQUENCE [LARGE SCALE GENOMIC DNA]</scope>
    <source>
        <strain evidence="8 9">DSM 109958</strain>
    </source>
</reference>
<protein>
    <submittedName>
        <fullName evidence="8">Glycosyl hydrolase, family 43</fullName>
    </submittedName>
</protein>
<keyword evidence="9" id="KW-1185">Reference proteome</keyword>
<dbReference type="SUPFAM" id="SSF75005">
    <property type="entry name" value="Arabinanase/levansucrase/invertase"/>
    <property type="match status" value="1"/>
</dbReference>
<evidence type="ECO:0000259" key="7">
    <source>
        <dbReference type="Pfam" id="PF17851"/>
    </source>
</evidence>
<name>A0A7Y0I059_9BIFI</name>
<dbReference type="PANTHER" id="PTHR42812">
    <property type="entry name" value="BETA-XYLOSIDASE"/>
    <property type="match status" value="1"/>
</dbReference>
<dbReference type="AlphaFoldDB" id="A0A7Y0I059"/>